<name>A0A0F9DZK7_9ZZZZ</name>
<reference evidence="1" key="1">
    <citation type="journal article" date="2015" name="Nature">
        <title>Complex archaea that bridge the gap between prokaryotes and eukaryotes.</title>
        <authorList>
            <person name="Spang A."/>
            <person name="Saw J.H."/>
            <person name="Jorgensen S.L."/>
            <person name="Zaremba-Niedzwiedzka K."/>
            <person name="Martijn J."/>
            <person name="Lind A.E."/>
            <person name="van Eijk R."/>
            <person name="Schleper C."/>
            <person name="Guy L."/>
            <person name="Ettema T.J."/>
        </authorList>
    </citation>
    <scope>NUCLEOTIDE SEQUENCE</scope>
</reference>
<protein>
    <submittedName>
        <fullName evidence="1">Uncharacterized protein</fullName>
    </submittedName>
</protein>
<dbReference type="AlphaFoldDB" id="A0A0F9DZK7"/>
<proteinExistence type="predicted"/>
<dbReference type="EMBL" id="LAZR01039327">
    <property type="protein sequence ID" value="KKL17268.1"/>
    <property type="molecule type" value="Genomic_DNA"/>
</dbReference>
<organism evidence="1">
    <name type="scientific">marine sediment metagenome</name>
    <dbReference type="NCBI Taxonomy" id="412755"/>
    <lineage>
        <taxon>unclassified sequences</taxon>
        <taxon>metagenomes</taxon>
        <taxon>ecological metagenomes</taxon>
    </lineage>
</organism>
<accession>A0A0F9DZK7</accession>
<comment type="caution">
    <text evidence="1">The sequence shown here is derived from an EMBL/GenBank/DDBJ whole genome shotgun (WGS) entry which is preliminary data.</text>
</comment>
<sequence length="64" mass="7197">MLEILDIKIKVRRAIIEDGTGFGINATLEGVQLDEIVKAINTALIAKGSSLRVDIKEKKNKWRY</sequence>
<gene>
    <name evidence="1" type="ORF">LCGC14_2487250</name>
</gene>
<evidence type="ECO:0000313" key="1">
    <source>
        <dbReference type="EMBL" id="KKL17268.1"/>
    </source>
</evidence>